<dbReference type="HOGENOM" id="CLU_1584135_0_0_9"/>
<geneLocation type="plasmid" evidence="2 3">
    <name>pLW1071</name>
</geneLocation>
<dbReference type="AlphaFoldDB" id="A4ITZ9"/>
<keyword evidence="1" id="KW-0732">Signal</keyword>
<protein>
    <recommendedName>
        <fullName evidence="4">Secreted protein</fullName>
    </recommendedName>
</protein>
<accession>A4ITZ9</accession>
<dbReference type="RefSeq" id="WP_011888488.1">
    <property type="nucleotide sequence ID" value="NC_009329.1"/>
</dbReference>
<evidence type="ECO:0000313" key="3">
    <source>
        <dbReference type="Proteomes" id="UP000001578"/>
    </source>
</evidence>
<evidence type="ECO:0000256" key="1">
    <source>
        <dbReference type="SAM" id="SignalP"/>
    </source>
</evidence>
<organism evidence="2 3">
    <name type="scientific">Geobacillus thermodenitrificans (strain NG80-2)</name>
    <dbReference type="NCBI Taxonomy" id="420246"/>
    <lineage>
        <taxon>Bacteria</taxon>
        <taxon>Bacillati</taxon>
        <taxon>Bacillota</taxon>
        <taxon>Bacilli</taxon>
        <taxon>Bacillales</taxon>
        <taxon>Anoxybacillaceae</taxon>
        <taxon>Geobacillus</taxon>
    </lineage>
</organism>
<name>A4ITZ9_GEOTN</name>
<feature type="chain" id="PRO_5002670639" description="Secreted protein" evidence="1">
    <location>
        <begin position="29"/>
        <end position="168"/>
    </location>
</feature>
<keyword evidence="2" id="KW-0614">Plasmid</keyword>
<evidence type="ECO:0000313" key="2">
    <source>
        <dbReference type="EMBL" id="ABO68803.1"/>
    </source>
</evidence>
<feature type="signal peptide" evidence="1">
    <location>
        <begin position="1"/>
        <end position="28"/>
    </location>
</feature>
<dbReference type="EMBL" id="CP000558">
    <property type="protein sequence ID" value="ABO68803.1"/>
    <property type="molecule type" value="Genomic_DNA"/>
</dbReference>
<dbReference type="KEGG" id="gtn:GTNG_3470"/>
<sequence>MKGIKKFLSLTLFSLAFTFLLVSPKAFADTHIQQLNLGTYTYYNFLTEEYLDDWGVYWETRTKAQSKYKGVGKDPIYLYTYYTKQIDSWGAKDDIVHKSDMWLVDSYNNKTYVYYTYCNILYNAQTITINKSVGWSSSYNPYLTYNLKPGICAGSKYVVVNHVFVNAK</sequence>
<gene>
    <name evidence="2" type="ordered locus">GTNG_3470</name>
</gene>
<evidence type="ECO:0008006" key="4">
    <source>
        <dbReference type="Google" id="ProtNLM"/>
    </source>
</evidence>
<proteinExistence type="predicted"/>
<dbReference type="Proteomes" id="UP000001578">
    <property type="component" value="Plasmid pLW1071"/>
</dbReference>
<reference evidence="2 3" key="1">
    <citation type="journal article" date="2007" name="Proc. Natl. Acad. Sci. U.S.A.">
        <title>Genome and proteome of long-chain alkane degrading Geobacillus thermodenitrificans NG80-2 isolated from a deep-subsurface oil reservoir.</title>
        <authorList>
            <person name="Feng L."/>
            <person name="Wang W."/>
            <person name="Cheng J."/>
            <person name="Ren Y."/>
            <person name="Zhao G."/>
            <person name="Gao C."/>
            <person name="Tang Y."/>
            <person name="Liu X."/>
            <person name="Han W."/>
            <person name="Peng X."/>
            <person name="Liu R."/>
            <person name="Wang L."/>
        </authorList>
    </citation>
    <scope>NUCLEOTIDE SEQUENCE [LARGE SCALE GENOMIC DNA]</scope>
    <source>
        <strain evidence="3">NG80-2</strain>
        <plasmid evidence="2 3">pLW1071</plasmid>
    </source>
</reference>